<dbReference type="Pfam" id="PF24883">
    <property type="entry name" value="NPHP3_N"/>
    <property type="match status" value="1"/>
</dbReference>
<evidence type="ECO:0000313" key="4">
    <source>
        <dbReference type="EMBL" id="KAE9966187.1"/>
    </source>
</evidence>
<evidence type="ECO:0000256" key="1">
    <source>
        <dbReference type="ARBA" id="ARBA00022737"/>
    </source>
</evidence>
<dbReference type="InterPro" id="IPR056884">
    <property type="entry name" value="NPHP3-like_N"/>
</dbReference>
<accession>A0A8H3UAW3</accession>
<dbReference type="Gene3D" id="3.40.50.300">
    <property type="entry name" value="P-loop containing nucleotide triphosphate hydrolases"/>
    <property type="match status" value="1"/>
</dbReference>
<evidence type="ECO:0000259" key="3">
    <source>
        <dbReference type="Pfam" id="PF24883"/>
    </source>
</evidence>
<feature type="domain" description="Nephrocystin 3-like N-terminal" evidence="3">
    <location>
        <begin position="369"/>
        <end position="543"/>
    </location>
</feature>
<evidence type="ECO:0000313" key="5">
    <source>
        <dbReference type="Proteomes" id="UP000447873"/>
    </source>
</evidence>
<comment type="caution">
    <text evidence="4">The sequence shown here is derived from an EMBL/GenBank/DDBJ whole genome shotgun (WGS) entry which is preliminary data.</text>
</comment>
<name>A0A8H3UAW3_VENIN</name>
<dbReference type="PANTHER" id="PTHR10039">
    <property type="entry name" value="AMELOGENIN"/>
    <property type="match status" value="1"/>
</dbReference>
<dbReference type="Proteomes" id="UP000447873">
    <property type="component" value="Unassembled WGS sequence"/>
</dbReference>
<feature type="region of interest" description="Disordered" evidence="2">
    <location>
        <begin position="1"/>
        <end position="28"/>
    </location>
</feature>
<dbReference type="PANTHER" id="PTHR10039:SF5">
    <property type="entry name" value="NACHT DOMAIN-CONTAINING PROTEIN"/>
    <property type="match status" value="1"/>
</dbReference>
<dbReference type="SUPFAM" id="SSF53474">
    <property type="entry name" value="alpha/beta-Hydrolases"/>
    <property type="match status" value="1"/>
</dbReference>
<sequence>MMVRPVTEDDTGLKVLSEPSKQDSTSSPTGIIDIVAIHGIGAHPDDTWSKNIGSDVKPQYVNWLQQPEMLPATVPNARIMRYEYESQWFGDDTVDTEFPYRPLIFIAHCFGGLIVLKALRQAFDNTREWPGIFMSTAGLIFFGTPFRGTEGMKQSEMIKAALSEYRPDQVYGDSLGMLVPGDEFLQDTVDRFLETRPHQNPAPIACFYETKSSNVGAIVGGSDKKEFVVNAASGCLDRSDSVKKYPLARTHFDINKFGKASEPSYKAVRRVITEMVKTAPDLLLARSQSPYSRVSVVDLKRMEDGERKRAIDGSNSELSERALKRMRAGANDVQAKSGASQSIHRRLADLLRFDQIDNRRENIKTGIRNTCEWLRDDKAYIDWLNADEYYKNYGFFWIKGKPGCGKSTLMKFVFTRVNLLKDTTILSFFFNARGAELEKNTIGLYRSLLVQLLDVCPDGQLLWNIPGFNFGSPNATLQTSPEMLKRLLVHIMRLLHTPNVVLVVDALDECDENEIRDMISLFEELGAEATSKQRELRVLFSSRHYPHITAERSVQLILEDQQGHGQDVQQYVSSKLKAGRAKMVESIRREICNRSSGIFMWVVLVVEILNKVFDHGQVHAVRKKLQEIPDDLNDLFKDILTRDRQNMDEMLLCLQWVLFANRPLKREELYLAMLSGLLLDQDSTPWDPDETSLEDMAKFILSSSKGLAEITKSKDHTVQFIHESVKDFLLKKGGLNQIWPKPDTDADNTSLSHDRLKQCCYRYTSLKIVEHLQCSDNLPVASKPDELRKNAFSNFPFLDYATRQMFAHADIAQGEGIDQKPFLEGLELNTWVRINNIIERYKIRHLPPDIKLPYIFAEQDCPNLIGLAVQNDWMKDVEGGRYGNPVFAAIASKKYRTLEVLVKRTLEKHPNGCTFPYASRGQGVR</sequence>
<dbReference type="SUPFAM" id="SSF52540">
    <property type="entry name" value="P-loop containing nucleoside triphosphate hydrolases"/>
    <property type="match status" value="1"/>
</dbReference>
<dbReference type="AlphaFoldDB" id="A0A8H3UAW3"/>
<organism evidence="4 5">
    <name type="scientific">Venturia inaequalis</name>
    <name type="common">Apple scab fungus</name>
    <dbReference type="NCBI Taxonomy" id="5025"/>
    <lineage>
        <taxon>Eukaryota</taxon>
        <taxon>Fungi</taxon>
        <taxon>Dikarya</taxon>
        <taxon>Ascomycota</taxon>
        <taxon>Pezizomycotina</taxon>
        <taxon>Dothideomycetes</taxon>
        <taxon>Pleosporomycetidae</taxon>
        <taxon>Venturiales</taxon>
        <taxon>Venturiaceae</taxon>
        <taxon>Venturia</taxon>
    </lineage>
</organism>
<protein>
    <recommendedName>
        <fullName evidence="3">Nephrocystin 3-like N-terminal domain-containing protein</fullName>
    </recommendedName>
</protein>
<dbReference type="EMBL" id="WNWS01000535">
    <property type="protein sequence ID" value="KAE9966187.1"/>
    <property type="molecule type" value="Genomic_DNA"/>
</dbReference>
<dbReference type="InterPro" id="IPR027417">
    <property type="entry name" value="P-loop_NTPase"/>
</dbReference>
<reference evidence="4 5" key="1">
    <citation type="submission" date="2018-12" db="EMBL/GenBank/DDBJ databases">
        <title>Venturia inaequalis Genome Resource.</title>
        <authorList>
            <person name="Lichtner F.J."/>
        </authorList>
    </citation>
    <scope>NUCLEOTIDE SEQUENCE [LARGE SCALE GENOMIC DNA]</scope>
    <source>
        <strain evidence="4 5">120213</strain>
    </source>
</reference>
<gene>
    <name evidence="4" type="ORF">EG328_009103</name>
</gene>
<proteinExistence type="predicted"/>
<evidence type="ECO:0000256" key="2">
    <source>
        <dbReference type="SAM" id="MobiDB-lite"/>
    </source>
</evidence>
<keyword evidence="1" id="KW-0677">Repeat</keyword>
<dbReference type="InterPro" id="IPR029058">
    <property type="entry name" value="AB_hydrolase_fold"/>
</dbReference>